<dbReference type="EMBL" id="CACSLK010030875">
    <property type="protein sequence ID" value="CAA0838341.1"/>
    <property type="molecule type" value="Genomic_DNA"/>
</dbReference>
<dbReference type="Pfam" id="PF03735">
    <property type="entry name" value="ENT"/>
    <property type="match status" value="1"/>
</dbReference>
<dbReference type="PANTHER" id="PTHR33432:SF33">
    <property type="entry name" value="OS03G0796400 PROTEIN"/>
    <property type="match status" value="1"/>
</dbReference>
<proteinExistence type="predicted"/>
<feature type="domain" description="ENT" evidence="4">
    <location>
        <begin position="228"/>
        <end position="292"/>
    </location>
</feature>
<accession>A0A9N7RRB1</accession>
<dbReference type="InterPro" id="IPR036142">
    <property type="entry name" value="ENT_dom-like_sf"/>
</dbReference>
<sequence>MVSRKFVRAQPLLVESYLAGEFVEVFYQYSWKVGIILDVLGGQNENKRNKKSRQVQYLVRIFECSQDLVINSSDIRKKRTWHDDKWVLIGKNSPSGDDVSNRPKRHPMNPPVGPTRSLKRAPDHSSSVFDGPARKIRAIEKEGQKQQAEMEKTNARARSSFKGSYRGPGVSTSSSDTDSCSVGSCSIISNGYKNSCGNFLLSTSSDAESFYGPGKIFLYHNQPPEKDLEVSVRELELQAYRSTLGALYASGPLSWEQEAMLTNLRIVLHISNDEHLKELKHLISSDVSVSVR</sequence>
<name>A0A9N7RRB1_STRHE</name>
<reference evidence="5" key="1">
    <citation type="submission" date="2019-12" db="EMBL/GenBank/DDBJ databases">
        <authorList>
            <person name="Scholes J."/>
        </authorList>
    </citation>
    <scope>NUCLEOTIDE SEQUENCE</scope>
</reference>
<dbReference type="InterPro" id="IPR033485">
    <property type="entry name" value="EMSY-LIKE_plant"/>
</dbReference>
<comment type="subcellular location">
    <subcellularLocation>
        <location evidence="1">Nucleus</location>
    </subcellularLocation>
</comment>
<keyword evidence="6" id="KW-1185">Reference proteome</keyword>
<dbReference type="Gene3D" id="1.10.1240.40">
    <property type="entry name" value="ENT domain"/>
    <property type="match status" value="1"/>
</dbReference>
<feature type="region of interest" description="Disordered" evidence="3">
    <location>
        <begin position="92"/>
        <end position="176"/>
    </location>
</feature>
<dbReference type="OrthoDB" id="891596at2759"/>
<feature type="compositionally biased region" description="Basic and acidic residues" evidence="3">
    <location>
        <begin position="137"/>
        <end position="154"/>
    </location>
</feature>
<dbReference type="GO" id="GO:0005634">
    <property type="term" value="C:nucleus"/>
    <property type="evidence" value="ECO:0007669"/>
    <property type="project" value="UniProtKB-SubCell"/>
</dbReference>
<evidence type="ECO:0000313" key="6">
    <source>
        <dbReference type="Proteomes" id="UP001153555"/>
    </source>
</evidence>
<dbReference type="PANTHER" id="PTHR33432">
    <property type="entry name" value="PROTEIN EMSY-LIKE 4"/>
    <property type="match status" value="1"/>
</dbReference>
<gene>
    <name evidence="5" type="ORF">SHERM_04949</name>
</gene>
<dbReference type="AlphaFoldDB" id="A0A9N7RRB1"/>
<dbReference type="Proteomes" id="UP001153555">
    <property type="component" value="Unassembled WGS sequence"/>
</dbReference>
<dbReference type="SMART" id="SM01191">
    <property type="entry name" value="ENT"/>
    <property type="match status" value="1"/>
</dbReference>
<evidence type="ECO:0000256" key="3">
    <source>
        <dbReference type="SAM" id="MobiDB-lite"/>
    </source>
</evidence>
<evidence type="ECO:0000259" key="4">
    <source>
        <dbReference type="PROSITE" id="PS51138"/>
    </source>
</evidence>
<evidence type="ECO:0000313" key="5">
    <source>
        <dbReference type="EMBL" id="CAA0838341.1"/>
    </source>
</evidence>
<dbReference type="InterPro" id="IPR005491">
    <property type="entry name" value="ENT_dom"/>
</dbReference>
<protein>
    <submittedName>
        <fullName evidence="5">Plant Tudor-like RNA-binding protein</fullName>
    </submittedName>
</protein>
<evidence type="ECO:0000256" key="2">
    <source>
        <dbReference type="ARBA" id="ARBA00023242"/>
    </source>
</evidence>
<evidence type="ECO:0000256" key="1">
    <source>
        <dbReference type="ARBA" id="ARBA00004123"/>
    </source>
</evidence>
<organism evidence="5 6">
    <name type="scientific">Striga hermonthica</name>
    <name type="common">Purple witchweed</name>
    <name type="synonym">Buchnera hermonthica</name>
    <dbReference type="NCBI Taxonomy" id="68872"/>
    <lineage>
        <taxon>Eukaryota</taxon>
        <taxon>Viridiplantae</taxon>
        <taxon>Streptophyta</taxon>
        <taxon>Embryophyta</taxon>
        <taxon>Tracheophyta</taxon>
        <taxon>Spermatophyta</taxon>
        <taxon>Magnoliopsida</taxon>
        <taxon>eudicotyledons</taxon>
        <taxon>Gunneridae</taxon>
        <taxon>Pentapetalae</taxon>
        <taxon>asterids</taxon>
        <taxon>lamiids</taxon>
        <taxon>Lamiales</taxon>
        <taxon>Orobanchaceae</taxon>
        <taxon>Buchnereae</taxon>
        <taxon>Striga</taxon>
    </lineage>
</organism>
<comment type="caution">
    <text evidence="5">The sequence shown here is derived from an EMBL/GenBank/DDBJ whole genome shotgun (WGS) entry which is preliminary data.</text>
</comment>
<dbReference type="SUPFAM" id="SSF158639">
    <property type="entry name" value="ENT-like"/>
    <property type="match status" value="1"/>
</dbReference>
<dbReference type="GO" id="GO:0050832">
    <property type="term" value="P:defense response to fungus"/>
    <property type="evidence" value="ECO:0007669"/>
    <property type="project" value="InterPro"/>
</dbReference>
<dbReference type="PROSITE" id="PS51138">
    <property type="entry name" value="ENT"/>
    <property type="match status" value="1"/>
</dbReference>
<keyword evidence="2" id="KW-0539">Nucleus</keyword>